<comment type="caution">
    <text evidence="1">The sequence shown here is derived from an EMBL/GenBank/DDBJ whole genome shotgun (WGS) entry which is preliminary data.</text>
</comment>
<reference evidence="1" key="1">
    <citation type="submission" date="2015-08" db="EMBL/GenBank/DDBJ databases">
        <title>Complete DNA Sequence of Pseudomonas syringae pv. actinidiae, the Causal Agent of Kiwifruit Canker Disease.</title>
        <authorList>
            <person name="Rikkerink E.H.A."/>
            <person name="Fineran P.C."/>
        </authorList>
    </citation>
    <scope>NUCLEOTIDE SEQUENCE</scope>
    <source>
        <strain evidence="1">DSM 13666</strain>
    </source>
</reference>
<dbReference type="Pfam" id="PF09548">
    <property type="entry name" value="Spore_III_AB"/>
    <property type="match status" value="1"/>
</dbReference>
<gene>
    <name evidence="1" type="ORF">AMD02_05785</name>
</gene>
<sequence length="160" mass="18622">MATTWAGFELARRLHERPRQLRQLKVALQSLEAEMVYGLTPLAEATGHIAAQMPKPVSYLFEHFSYRLKEKEETVYDAWEAAINETWKYTALLASEREVILQFGATLGQHDREQQQKQVRLTLAHLEREEGEARDKQYRYERMMKSLGVLAGLLIILMML</sequence>
<dbReference type="EMBL" id="LILD01000001">
    <property type="protein sequence ID" value="KOO40131.1"/>
    <property type="molecule type" value="Genomic_DNA"/>
</dbReference>
<proteinExistence type="predicted"/>
<protein>
    <submittedName>
        <fullName evidence="1">Stage III sporulation protein SpoAB</fullName>
    </submittedName>
</protein>
<dbReference type="PIRSF" id="PIRSF021435">
    <property type="entry name" value="SpoIIIAB"/>
    <property type="match status" value="1"/>
</dbReference>
<dbReference type="AlphaFoldDB" id="A0A0M0KMP3"/>
<evidence type="ECO:0000313" key="1">
    <source>
        <dbReference type="EMBL" id="KOO40131.1"/>
    </source>
</evidence>
<name>A0A0M0KMP3_ALKHA</name>
<organism evidence="1">
    <name type="scientific">Halalkalibacterium halodurans</name>
    <name type="common">Bacillus halodurans</name>
    <dbReference type="NCBI Taxonomy" id="86665"/>
    <lineage>
        <taxon>Bacteria</taxon>
        <taxon>Bacillati</taxon>
        <taxon>Bacillota</taxon>
        <taxon>Bacilli</taxon>
        <taxon>Bacillales</taxon>
        <taxon>Bacillaceae</taxon>
        <taxon>Halalkalibacterium (ex Joshi et al. 2022)</taxon>
    </lineage>
</organism>
<dbReference type="PATRIC" id="fig|136160.3.peg.1450"/>
<accession>A0A0M0KMP3</accession>
<dbReference type="NCBIfam" id="TIGR02833">
    <property type="entry name" value="spore_III_AB"/>
    <property type="match status" value="1"/>
</dbReference>
<dbReference type="InterPro" id="IPR014198">
    <property type="entry name" value="Spore_III_AB"/>
</dbReference>